<keyword evidence="2" id="KW-1185">Reference proteome</keyword>
<dbReference type="HOGENOM" id="CLU_1893115_0_0_11"/>
<dbReference type="AlphaFoldDB" id="Q0RAM6"/>
<evidence type="ECO:0000313" key="1">
    <source>
        <dbReference type="EMBL" id="CAL29820.1"/>
    </source>
</evidence>
<accession>Q0RAM6</accession>
<dbReference type="EMBL" id="CT573213">
    <property type="protein sequence ID" value="CAL29820.1"/>
    <property type="molecule type" value="Genomic_DNA"/>
</dbReference>
<proteinExistence type="predicted"/>
<protein>
    <submittedName>
        <fullName evidence="1">Uncharacterized protein</fullName>
    </submittedName>
</protein>
<gene>
    <name evidence="1" type="ordered locus">FRAAL1315</name>
</gene>
<name>Q0RAM6_FRAAA</name>
<organism evidence="1 2">
    <name type="scientific">Frankia alni (strain DSM 45986 / CECT 9034 / ACN14a)</name>
    <dbReference type="NCBI Taxonomy" id="326424"/>
    <lineage>
        <taxon>Bacteria</taxon>
        <taxon>Bacillati</taxon>
        <taxon>Actinomycetota</taxon>
        <taxon>Actinomycetes</taxon>
        <taxon>Frankiales</taxon>
        <taxon>Frankiaceae</taxon>
        <taxon>Frankia</taxon>
    </lineage>
</organism>
<dbReference type="Proteomes" id="UP000000657">
    <property type="component" value="Chromosome"/>
</dbReference>
<sequence>MADRTRKGPPRQALVAYRGRSAGWGRLHRSTQQAIVASRMSGLGTAARLPPPGRFGGEILRAFPGRSAHCRPAGCTRAAIVVPRSVAALLMRRVTKWVVKVGPCADRDLPVSYPAHTPVGGCANVVASAPMVGA</sequence>
<evidence type="ECO:0000313" key="2">
    <source>
        <dbReference type="Proteomes" id="UP000000657"/>
    </source>
</evidence>
<reference evidence="1 2" key="1">
    <citation type="journal article" date="2007" name="Genome Res.">
        <title>Genome characteristics of facultatively symbiotic Frankia sp. strains reflect host range and host plant biogeography.</title>
        <authorList>
            <person name="Normand P."/>
            <person name="Lapierre P."/>
            <person name="Tisa L.S."/>
            <person name="Gogarten J.P."/>
            <person name="Alloisio N."/>
            <person name="Bagnarol E."/>
            <person name="Bassi C.A."/>
            <person name="Berry A.M."/>
            <person name="Bickhart D.M."/>
            <person name="Choisne N."/>
            <person name="Couloux A."/>
            <person name="Cournoyer B."/>
            <person name="Cruveiller S."/>
            <person name="Daubin V."/>
            <person name="Demange N."/>
            <person name="Francino M.P."/>
            <person name="Goltsman E."/>
            <person name="Huang Y."/>
            <person name="Kopp O.R."/>
            <person name="Labarre L."/>
            <person name="Lapidus A."/>
            <person name="Lavire C."/>
            <person name="Marechal J."/>
            <person name="Martinez M."/>
            <person name="Mastronunzio J.E."/>
            <person name="Mullin B.C."/>
            <person name="Niemann J."/>
            <person name="Pujic P."/>
            <person name="Rawnsley T."/>
            <person name="Rouy Z."/>
            <person name="Schenowitz C."/>
            <person name="Sellstedt A."/>
            <person name="Tavares F."/>
            <person name="Tomkins J.P."/>
            <person name="Vallenet D."/>
            <person name="Valverde C."/>
            <person name="Wall L.G."/>
            <person name="Wang Y."/>
            <person name="Medigue C."/>
            <person name="Benson D.R."/>
        </authorList>
    </citation>
    <scope>NUCLEOTIDE SEQUENCE [LARGE SCALE GENOMIC DNA]</scope>
    <source>
        <strain evidence="2">DSM 45986 / CECT 9034 / ACN14a</strain>
    </source>
</reference>